<organism evidence="1 2">
    <name type="scientific">Catharanthus roseus</name>
    <name type="common">Madagascar periwinkle</name>
    <name type="synonym">Vinca rosea</name>
    <dbReference type="NCBI Taxonomy" id="4058"/>
    <lineage>
        <taxon>Eukaryota</taxon>
        <taxon>Viridiplantae</taxon>
        <taxon>Streptophyta</taxon>
        <taxon>Embryophyta</taxon>
        <taxon>Tracheophyta</taxon>
        <taxon>Spermatophyta</taxon>
        <taxon>Magnoliopsida</taxon>
        <taxon>eudicotyledons</taxon>
        <taxon>Gunneridae</taxon>
        <taxon>Pentapetalae</taxon>
        <taxon>asterids</taxon>
        <taxon>lamiids</taxon>
        <taxon>Gentianales</taxon>
        <taxon>Apocynaceae</taxon>
        <taxon>Rauvolfioideae</taxon>
        <taxon>Vinceae</taxon>
        <taxon>Catharanthinae</taxon>
        <taxon>Catharanthus</taxon>
    </lineage>
</organism>
<reference evidence="2" key="1">
    <citation type="journal article" date="2023" name="Nat. Plants">
        <title>Single-cell RNA sequencing provides a high-resolution roadmap for understanding the multicellular compartmentation of specialized metabolism.</title>
        <authorList>
            <person name="Sun S."/>
            <person name="Shen X."/>
            <person name="Li Y."/>
            <person name="Li Y."/>
            <person name="Wang S."/>
            <person name="Li R."/>
            <person name="Zhang H."/>
            <person name="Shen G."/>
            <person name="Guo B."/>
            <person name="Wei J."/>
            <person name="Xu J."/>
            <person name="St-Pierre B."/>
            <person name="Chen S."/>
            <person name="Sun C."/>
        </authorList>
    </citation>
    <scope>NUCLEOTIDE SEQUENCE [LARGE SCALE GENOMIC DNA]</scope>
</reference>
<keyword evidence="2" id="KW-1185">Reference proteome</keyword>
<sequence>MADKYKKDLEKSRREQIIILDQVKVLEKKLAEAEAANATLTETNSSLTEINERLTDECAPKDRIIQSLNDLLLLARQEIEEHKAELARKCWENDAINSDLSEIEGSSARHEEVSSEDEQGDQGDFAEGSREGQNEDPGRWIAVPNRRTFRDGGVERTEIEQADAAGVTMPLRQV</sequence>
<dbReference type="Proteomes" id="UP001060085">
    <property type="component" value="Linkage Group LG05"/>
</dbReference>
<evidence type="ECO:0000313" key="1">
    <source>
        <dbReference type="EMBL" id="KAI5664915.1"/>
    </source>
</evidence>
<protein>
    <submittedName>
        <fullName evidence="1">Uncharacterized protein</fullName>
    </submittedName>
</protein>
<accession>A0ACC0AVK6</accession>
<comment type="caution">
    <text evidence="1">The sequence shown here is derived from an EMBL/GenBank/DDBJ whole genome shotgun (WGS) entry which is preliminary data.</text>
</comment>
<gene>
    <name evidence="1" type="ORF">M9H77_24238</name>
</gene>
<proteinExistence type="predicted"/>
<evidence type="ECO:0000313" key="2">
    <source>
        <dbReference type="Proteomes" id="UP001060085"/>
    </source>
</evidence>
<name>A0ACC0AVK6_CATRO</name>
<dbReference type="EMBL" id="CM044705">
    <property type="protein sequence ID" value="KAI5664915.1"/>
    <property type="molecule type" value="Genomic_DNA"/>
</dbReference>